<dbReference type="AlphaFoldDB" id="A0A8S0VZ13"/>
<gene>
    <name evidence="2" type="ORF">AAE3_LOCUS9926</name>
</gene>
<comment type="caution">
    <text evidence="2">The sequence shown here is derived from an EMBL/GenBank/DDBJ whole genome shotgun (WGS) entry which is preliminary data.</text>
</comment>
<dbReference type="Proteomes" id="UP000467700">
    <property type="component" value="Unassembled WGS sequence"/>
</dbReference>
<evidence type="ECO:0000256" key="1">
    <source>
        <dbReference type="SAM" id="MobiDB-lite"/>
    </source>
</evidence>
<evidence type="ECO:0000313" key="2">
    <source>
        <dbReference type="EMBL" id="CAA7267694.1"/>
    </source>
</evidence>
<evidence type="ECO:0000313" key="3">
    <source>
        <dbReference type="Proteomes" id="UP000467700"/>
    </source>
</evidence>
<feature type="region of interest" description="Disordered" evidence="1">
    <location>
        <begin position="1"/>
        <end position="52"/>
    </location>
</feature>
<reference evidence="2 3" key="1">
    <citation type="submission" date="2020-01" db="EMBL/GenBank/DDBJ databases">
        <authorList>
            <person name="Gupta K D."/>
        </authorList>
    </citation>
    <scope>NUCLEOTIDE SEQUENCE [LARGE SCALE GENOMIC DNA]</scope>
</reference>
<organism evidence="2 3">
    <name type="scientific">Cyclocybe aegerita</name>
    <name type="common">Black poplar mushroom</name>
    <name type="synonym">Agrocybe aegerita</name>
    <dbReference type="NCBI Taxonomy" id="1973307"/>
    <lineage>
        <taxon>Eukaryota</taxon>
        <taxon>Fungi</taxon>
        <taxon>Dikarya</taxon>
        <taxon>Basidiomycota</taxon>
        <taxon>Agaricomycotina</taxon>
        <taxon>Agaricomycetes</taxon>
        <taxon>Agaricomycetidae</taxon>
        <taxon>Agaricales</taxon>
        <taxon>Agaricineae</taxon>
        <taxon>Bolbitiaceae</taxon>
        <taxon>Cyclocybe</taxon>
    </lineage>
</organism>
<name>A0A8S0VZ13_CYCAE</name>
<accession>A0A8S0VZ13</accession>
<dbReference type="InterPro" id="IPR011009">
    <property type="entry name" value="Kinase-like_dom_sf"/>
</dbReference>
<dbReference type="OrthoDB" id="2931579at2759"/>
<dbReference type="EMBL" id="CACVBS010000062">
    <property type="protein sequence ID" value="CAA7267694.1"/>
    <property type="molecule type" value="Genomic_DNA"/>
</dbReference>
<proteinExistence type="predicted"/>
<dbReference type="SUPFAM" id="SSF56112">
    <property type="entry name" value="Protein kinase-like (PK-like)"/>
    <property type="match status" value="1"/>
</dbReference>
<keyword evidence="3" id="KW-1185">Reference proteome</keyword>
<protein>
    <submittedName>
        <fullName evidence="2">Uncharacterized protein</fullName>
    </submittedName>
</protein>
<sequence>MPIKNPDINPPLRIPTTTSAAKDRTSPRYRVVHPPRVSHSTSHPHDPDSVKTGALPVVNEFLTAQLDLLEMAPDHSKSTGTRSPAYYDLHLDESLVLKKIIFVDDLNTKLAALSDGMTPSGLRKIKDPKKCPSIIFDSKAKEMLEIPIRKEDVLTEIYAARTGDICAPIAATIVLESEAWPPDVLKWVTETNATRAVADGFLVADPSKETLDALPSSFRNDLKALADHHLKRVGVWEFKSLKAAPESFMQGIYTELEGDFPWLSCENAVQVGDQIHSHSCGTGESQGKSHLTKMGRTTVSGRKTGPDSEIIACQLLKGSSRKAEASLNNADTNDLKRKRTAPHTIDTALPGKRSASNHQHPRSFHYCRGPDFWTSENLKRVYMLQQVWAEAVMNDATFLVIQAGNWEFIGVRARETQTLYLSSLIPVPGEISPPYNKVQLGLYIAAFADAIQRARKLDEILSLVDESLLPLYHKEYDFDSLKYPGHSNVPLTAQEKKKQMAEQACVDKILNYYLQHGVEIATNIQRPLVAEGIEDARLIRWQPTKPSTTSPLCTATKEGGTSIKPRAISHLDSRPGESVVLLPIGTELVSSGKVWRARLQIQGGTLFKKTRFREVVMKFARSSEEWKALQEEYHRYCQLAEDRIPNIVQTYGIFHVDSSPATDFHVLLMNNGGVSLSENNKKNYHKNSNYGTAYGDTILAALTDMHEERLLLAPSLTADHILVDTGEDSDDPSIIFLGVLKWKDQEGVPYELECNNELELEKIQEIKRGNRRLRDKDLRALL</sequence>